<dbReference type="EMBL" id="OZ034818">
    <property type="protein sequence ID" value="CAL1390196.1"/>
    <property type="molecule type" value="Genomic_DNA"/>
</dbReference>
<dbReference type="PANTHER" id="PTHR31717">
    <property type="entry name" value="ZINC FINGER PROTEIN CONSTANS-LIKE 10"/>
    <property type="match status" value="1"/>
</dbReference>
<dbReference type="GO" id="GO:0008270">
    <property type="term" value="F:zinc ion binding"/>
    <property type="evidence" value="ECO:0007669"/>
    <property type="project" value="UniProtKB-KW"/>
</dbReference>
<keyword evidence="3" id="KW-0862">Zinc</keyword>
<evidence type="ECO:0000256" key="3">
    <source>
        <dbReference type="ARBA" id="ARBA00022833"/>
    </source>
</evidence>
<sequence length="178" mass="19242">MAGRKPDSKGHGADGVPCDFCSDQLAVLYCRADSAKLCLFCDQHVRSANLLSRKHIHSQICDNCSSEPVSVRCATDNLVLCQECDYDAHGSCSSSHDRASLDGFSGCPSALELAENWGFDFAEKEKSAVSLEAPIGGGLQDWMAQIKGWMCVSQDGFSFPDLTVPVGNAAIFKEQSRR</sequence>
<organism evidence="6 7">
    <name type="scientific">Linum trigynum</name>
    <dbReference type="NCBI Taxonomy" id="586398"/>
    <lineage>
        <taxon>Eukaryota</taxon>
        <taxon>Viridiplantae</taxon>
        <taxon>Streptophyta</taxon>
        <taxon>Embryophyta</taxon>
        <taxon>Tracheophyta</taxon>
        <taxon>Spermatophyta</taxon>
        <taxon>Magnoliopsida</taxon>
        <taxon>eudicotyledons</taxon>
        <taxon>Gunneridae</taxon>
        <taxon>Pentapetalae</taxon>
        <taxon>rosids</taxon>
        <taxon>fabids</taxon>
        <taxon>Malpighiales</taxon>
        <taxon>Linaceae</taxon>
        <taxon>Linum</taxon>
    </lineage>
</organism>
<accession>A0AAV2EW57</accession>
<evidence type="ECO:0000256" key="4">
    <source>
        <dbReference type="PROSITE-ProRule" id="PRU00024"/>
    </source>
</evidence>
<keyword evidence="2 4" id="KW-0863">Zinc-finger</keyword>
<keyword evidence="1" id="KW-0479">Metal-binding</keyword>
<proteinExistence type="predicted"/>
<dbReference type="PROSITE" id="PS50119">
    <property type="entry name" value="ZF_BBOX"/>
    <property type="match status" value="1"/>
</dbReference>
<dbReference type="Proteomes" id="UP001497516">
    <property type="component" value="Chromosome 5"/>
</dbReference>
<evidence type="ECO:0000256" key="2">
    <source>
        <dbReference type="ARBA" id="ARBA00022771"/>
    </source>
</evidence>
<protein>
    <recommendedName>
        <fullName evidence="5">B box-type domain-containing protein</fullName>
    </recommendedName>
</protein>
<evidence type="ECO:0000313" key="6">
    <source>
        <dbReference type="EMBL" id="CAL1390196.1"/>
    </source>
</evidence>
<feature type="domain" description="B box-type" evidence="5">
    <location>
        <begin position="56"/>
        <end position="101"/>
    </location>
</feature>
<keyword evidence="7" id="KW-1185">Reference proteome</keyword>
<gene>
    <name evidence="6" type="ORF">LTRI10_LOCUS31003</name>
</gene>
<evidence type="ECO:0000256" key="1">
    <source>
        <dbReference type="ARBA" id="ARBA00022723"/>
    </source>
</evidence>
<dbReference type="AlphaFoldDB" id="A0AAV2EW57"/>
<reference evidence="6 7" key="1">
    <citation type="submission" date="2024-04" db="EMBL/GenBank/DDBJ databases">
        <authorList>
            <person name="Fracassetti M."/>
        </authorList>
    </citation>
    <scope>NUCLEOTIDE SEQUENCE [LARGE SCALE GENOMIC DNA]</scope>
</reference>
<dbReference type="SMART" id="SM00336">
    <property type="entry name" value="BBOX"/>
    <property type="match status" value="2"/>
</dbReference>
<evidence type="ECO:0000313" key="7">
    <source>
        <dbReference type="Proteomes" id="UP001497516"/>
    </source>
</evidence>
<dbReference type="InterPro" id="IPR000315">
    <property type="entry name" value="Znf_B-box"/>
</dbReference>
<dbReference type="CDD" id="cd19821">
    <property type="entry name" value="Bbox1_BBX-like"/>
    <property type="match status" value="1"/>
</dbReference>
<evidence type="ECO:0000259" key="5">
    <source>
        <dbReference type="PROSITE" id="PS50119"/>
    </source>
</evidence>
<dbReference type="InterPro" id="IPR049808">
    <property type="entry name" value="CONSTANS-like_Bbox1"/>
</dbReference>
<name>A0AAV2EW57_9ROSI</name>
<dbReference type="PANTHER" id="PTHR31717:SF45">
    <property type="entry name" value="ZINC FINGER PROTEIN CONSTANS-LIKE 14-RELATED"/>
    <property type="match status" value="1"/>
</dbReference>
<dbReference type="Pfam" id="PF00643">
    <property type="entry name" value="zf-B_box"/>
    <property type="match status" value="1"/>
</dbReference>